<sequence length="417" mass="47549">MLRSGPMVGYSEMREVMLWVQTTQPTRAHIEYWEKDKPDERYQTAEVETGEVSGLTAHLLADKVQPGRRYEYALYLNRKPVARPYPLEFQSQELWQWRKDPANFRMAMGSCTYVSEAAYDRPVPYAGDYDIFTSIDQQKPDLMLWLGDNVYLREADWNTRTGIWHRNSHTRALPEMQPLLGHAHNYALWDDHDYGPNDSGYSFAHKQLTLAAFKRFWANPNYEQGGGGITGTFQWNDVQFFLLDDRWLRSANKLPTANASYLGETQLQWLLDALASSTATFKFVAVGGQVLNPARVFENYSNYEQERGRLLNAITAAKIPGVIFLSGDRHHTELTRLERTNGYPLYDLTVSPLTSAPALGAREEGNTGRVAGTLVTQRNFAIVDVSGPLADRHLQIRIHDAKGKLLWEQSIAAKDLR</sequence>
<proteinExistence type="predicted"/>
<dbReference type="SUPFAM" id="SSF56300">
    <property type="entry name" value="Metallo-dependent phosphatases"/>
    <property type="match status" value="1"/>
</dbReference>
<dbReference type="EMBL" id="LNAL01000008">
    <property type="protein sequence ID" value="KUG07108.1"/>
    <property type="molecule type" value="Genomic_DNA"/>
</dbReference>
<dbReference type="PANTHER" id="PTHR33987:SF1">
    <property type="entry name" value="CALCINEURIN-LIKE METALLO-PHOSPHOESTERASE SUPERFAMILY PROTEIN"/>
    <property type="match status" value="1"/>
</dbReference>
<name>A0A9X0HJK6_SOLP1</name>
<keyword evidence="4" id="KW-1185">Reference proteome</keyword>
<gene>
    <name evidence="3" type="ORF">ASU33_04770</name>
</gene>
<feature type="domain" description="PhoD-like phosphatase metallophosphatase" evidence="1">
    <location>
        <begin position="124"/>
        <end position="364"/>
    </location>
</feature>
<evidence type="ECO:0000259" key="1">
    <source>
        <dbReference type="Pfam" id="PF09423"/>
    </source>
</evidence>
<accession>A0A9X0HJK6</accession>
<reference evidence="3 4" key="1">
    <citation type="submission" date="2015-11" db="EMBL/GenBank/DDBJ databases">
        <title>Solirubrum puertoriconensis gen. nov. an environmental bacteria isolated in Puerto Rico.</title>
        <authorList>
            <person name="Cuebas-Irizarry M.F."/>
            <person name="Montalvo-Rodriguez R."/>
        </authorList>
    </citation>
    <scope>NUCLEOTIDE SEQUENCE [LARGE SCALE GENOMIC DNA]</scope>
    <source>
        <strain evidence="3 4">MC1A</strain>
    </source>
</reference>
<dbReference type="InterPro" id="IPR018946">
    <property type="entry name" value="PhoD-like_MPP"/>
</dbReference>
<comment type="caution">
    <text evidence="3">The sequence shown here is derived from an EMBL/GenBank/DDBJ whole genome shotgun (WGS) entry which is preliminary data.</text>
</comment>
<dbReference type="Proteomes" id="UP000054223">
    <property type="component" value="Unassembled WGS sequence"/>
</dbReference>
<dbReference type="Gene3D" id="3.60.21.70">
    <property type="entry name" value="PhoD-like phosphatase"/>
    <property type="match status" value="1"/>
</dbReference>
<organism evidence="3 4">
    <name type="scientific">Solirubrum puertoriconensis</name>
    <dbReference type="NCBI Taxonomy" id="1751427"/>
    <lineage>
        <taxon>Bacteria</taxon>
        <taxon>Pseudomonadati</taxon>
        <taxon>Bacteroidota</taxon>
        <taxon>Cytophagia</taxon>
        <taxon>Cytophagales</taxon>
    </lineage>
</organism>
<dbReference type="InterPro" id="IPR029052">
    <property type="entry name" value="Metallo-depent_PP-like"/>
</dbReference>
<dbReference type="AlphaFoldDB" id="A0A9X0HJK6"/>
<dbReference type="Pfam" id="PF25077">
    <property type="entry name" value="DUF7800"/>
    <property type="match status" value="1"/>
</dbReference>
<dbReference type="InterPro" id="IPR038607">
    <property type="entry name" value="PhoD-like_sf"/>
</dbReference>
<dbReference type="InterPro" id="IPR056702">
    <property type="entry name" value="DUF7800"/>
</dbReference>
<evidence type="ECO:0000259" key="2">
    <source>
        <dbReference type="Pfam" id="PF25077"/>
    </source>
</evidence>
<dbReference type="Pfam" id="PF09423">
    <property type="entry name" value="PhoD"/>
    <property type="match status" value="1"/>
</dbReference>
<dbReference type="CDD" id="cd07389">
    <property type="entry name" value="MPP_PhoD"/>
    <property type="match status" value="1"/>
</dbReference>
<feature type="domain" description="DUF7800" evidence="2">
    <location>
        <begin position="2"/>
        <end position="90"/>
    </location>
</feature>
<evidence type="ECO:0000313" key="3">
    <source>
        <dbReference type="EMBL" id="KUG07108.1"/>
    </source>
</evidence>
<evidence type="ECO:0000313" key="4">
    <source>
        <dbReference type="Proteomes" id="UP000054223"/>
    </source>
</evidence>
<dbReference type="PANTHER" id="PTHR33987">
    <property type="entry name" value="CALCINEURIN-LIKE METALLO-PHOSPHOESTERASE SUPERFAMILY PROTEIN"/>
    <property type="match status" value="1"/>
</dbReference>
<protein>
    <submittedName>
        <fullName evidence="3">Phosphodiesterase</fullName>
    </submittedName>
</protein>